<dbReference type="Proteomes" id="UP000236333">
    <property type="component" value="Unassembled WGS sequence"/>
</dbReference>
<evidence type="ECO:0000313" key="4">
    <source>
        <dbReference type="Proteomes" id="UP000236333"/>
    </source>
</evidence>
<keyword evidence="4" id="KW-1185">Reference proteome</keyword>
<gene>
    <name evidence="3" type="ORF">TSOC_000207</name>
</gene>
<dbReference type="InterPro" id="IPR014710">
    <property type="entry name" value="RmlC-like_jellyroll"/>
</dbReference>
<feature type="compositionally biased region" description="Low complexity" evidence="1">
    <location>
        <begin position="126"/>
        <end position="136"/>
    </location>
</feature>
<dbReference type="PANTHER" id="PTHR23011">
    <property type="entry name" value="CYCLIC NUCLEOTIDE-BINDING DOMAIN CONTAINING PROTEIN"/>
    <property type="match status" value="1"/>
</dbReference>
<feature type="region of interest" description="Disordered" evidence="1">
    <location>
        <begin position="203"/>
        <end position="227"/>
    </location>
</feature>
<evidence type="ECO:0000313" key="3">
    <source>
        <dbReference type="EMBL" id="PNH12837.1"/>
    </source>
</evidence>
<feature type="region of interest" description="Disordered" evidence="1">
    <location>
        <begin position="370"/>
        <end position="403"/>
    </location>
</feature>
<protein>
    <recommendedName>
        <fullName evidence="2">Cyclic nucleotide-binding domain-containing protein</fullName>
    </recommendedName>
</protein>
<dbReference type="OrthoDB" id="549818at2759"/>
<dbReference type="CDD" id="cd00038">
    <property type="entry name" value="CAP_ED"/>
    <property type="match status" value="1"/>
</dbReference>
<dbReference type="AlphaFoldDB" id="A0A2J8AJZ5"/>
<reference evidence="3 4" key="1">
    <citation type="journal article" date="2017" name="Mol. Biol. Evol.">
        <title>The 4-celled Tetrabaena socialis nuclear genome reveals the essential components for genetic control of cell number at the origin of multicellularity in the volvocine lineage.</title>
        <authorList>
            <person name="Featherston J."/>
            <person name="Arakaki Y."/>
            <person name="Hanschen E.R."/>
            <person name="Ferris P.J."/>
            <person name="Michod R.E."/>
            <person name="Olson B.J.S.C."/>
            <person name="Nozaki H."/>
            <person name="Durand P.M."/>
        </authorList>
    </citation>
    <scope>NUCLEOTIDE SEQUENCE [LARGE SCALE GENOMIC DNA]</scope>
    <source>
        <strain evidence="3 4">NIES-571</strain>
    </source>
</reference>
<dbReference type="InterPro" id="IPR018490">
    <property type="entry name" value="cNMP-bd_dom_sf"/>
</dbReference>
<dbReference type="SMART" id="SM00100">
    <property type="entry name" value="cNMP"/>
    <property type="match status" value="1"/>
</dbReference>
<proteinExistence type="predicted"/>
<dbReference type="EMBL" id="PGGS01000003">
    <property type="protein sequence ID" value="PNH12837.1"/>
    <property type="molecule type" value="Genomic_DNA"/>
</dbReference>
<dbReference type="Pfam" id="PF00027">
    <property type="entry name" value="cNMP_binding"/>
    <property type="match status" value="1"/>
</dbReference>
<accession>A0A2J8AJZ5</accession>
<feature type="domain" description="Cyclic nucleotide-binding" evidence="2">
    <location>
        <begin position="19"/>
        <end position="101"/>
    </location>
</feature>
<name>A0A2J8AJZ5_9CHLO</name>
<evidence type="ECO:0000259" key="2">
    <source>
        <dbReference type="PROSITE" id="PS50042"/>
    </source>
</evidence>
<feature type="region of interest" description="Disordered" evidence="1">
    <location>
        <begin position="112"/>
        <end position="181"/>
    </location>
</feature>
<dbReference type="SUPFAM" id="SSF51206">
    <property type="entry name" value="cAMP-binding domain-like"/>
    <property type="match status" value="1"/>
</dbReference>
<sequence>MGRGSPEQSSSLLRLQSDFVRKVPEETRMEACFAAKMENFKKDQTVYRIGDPPERFHLILTGVVEIWTHPLGSRREKTLIATLKKGQSFGEMAILNDEPRAEVESLAAKASRRLDSQQRSSGGDIASAVQQAAQQQRLMSLMSPTSSHGGGALTSGGGAGPISRPGSPLRGPSRMAQPASPASRAFAAAAAADAAAAATAAALDGGSLPSPSRPHTSPSPFPSSGVRIAGAGYEEEAREAGLGRGRGGSAVQRSGALTAAGYIWQRMRDLGGRAPPQVRQCLTYDEIAHIKAENLRVLSGGGGGGGPGSPTGRARGPPGPRGSVAGGGALPHPHPHSGGGGLAALDGGASGFVGRSGVAAAAAAAAAVGSEGGGWTAGEPPGMSPAPGAYKPTMLPGGPKEVGSLLEGYSRELSATGAVAHLKDL</sequence>
<feature type="compositionally biased region" description="Gly residues" evidence="1">
    <location>
        <begin position="148"/>
        <end position="160"/>
    </location>
</feature>
<evidence type="ECO:0000256" key="1">
    <source>
        <dbReference type="SAM" id="MobiDB-lite"/>
    </source>
</evidence>
<dbReference type="PANTHER" id="PTHR23011:SF28">
    <property type="entry name" value="CYCLIC NUCLEOTIDE-BINDING DOMAIN CONTAINING PROTEIN"/>
    <property type="match status" value="1"/>
</dbReference>
<feature type="compositionally biased region" description="Gly residues" evidence="1">
    <location>
        <begin position="299"/>
        <end position="309"/>
    </location>
</feature>
<feature type="region of interest" description="Disordered" evidence="1">
    <location>
        <begin position="298"/>
        <end position="342"/>
    </location>
</feature>
<dbReference type="Gene3D" id="2.60.120.10">
    <property type="entry name" value="Jelly Rolls"/>
    <property type="match status" value="1"/>
</dbReference>
<dbReference type="InterPro" id="IPR000595">
    <property type="entry name" value="cNMP-bd_dom"/>
</dbReference>
<comment type="caution">
    <text evidence="3">The sequence shown here is derived from an EMBL/GenBank/DDBJ whole genome shotgun (WGS) entry which is preliminary data.</text>
</comment>
<dbReference type="PROSITE" id="PS50042">
    <property type="entry name" value="CNMP_BINDING_3"/>
    <property type="match status" value="1"/>
</dbReference>
<organism evidence="3 4">
    <name type="scientific">Tetrabaena socialis</name>
    <dbReference type="NCBI Taxonomy" id="47790"/>
    <lineage>
        <taxon>Eukaryota</taxon>
        <taxon>Viridiplantae</taxon>
        <taxon>Chlorophyta</taxon>
        <taxon>core chlorophytes</taxon>
        <taxon>Chlorophyceae</taxon>
        <taxon>CS clade</taxon>
        <taxon>Chlamydomonadales</taxon>
        <taxon>Tetrabaenaceae</taxon>
        <taxon>Tetrabaena</taxon>
    </lineage>
</organism>